<name>A0ABC8QTM7_9AQUA</name>
<keyword evidence="2" id="KW-1185">Reference proteome</keyword>
<dbReference type="EMBL" id="CAUOFW020000737">
    <property type="protein sequence ID" value="CAK9136100.1"/>
    <property type="molecule type" value="Genomic_DNA"/>
</dbReference>
<accession>A0ABC8QTM7</accession>
<gene>
    <name evidence="1" type="ORF">ILEXP_LOCUS3075</name>
</gene>
<sequence length="101" mass="10812">MGVLVGFVIGSGNGFCHSGGGGFYQRWICGLLVVFRCWIGSDFGSRKCMVIARNHFRGWKLHGVARNCMEIAGSGLGLGVGSGMGDVLARCYRNRTGHRTG</sequence>
<protein>
    <submittedName>
        <fullName evidence="1">Uncharacterized protein</fullName>
    </submittedName>
</protein>
<evidence type="ECO:0000313" key="1">
    <source>
        <dbReference type="EMBL" id="CAK9136100.1"/>
    </source>
</evidence>
<dbReference type="AlphaFoldDB" id="A0ABC8QTM7"/>
<organism evidence="1 2">
    <name type="scientific">Ilex paraguariensis</name>
    <name type="common">yerba mate</name>
    <dbReference type="NCBI Taxonomy" id="185542"/>
    <lineage>
        <taxon>Eukaryota</taxon>
        <taxon>Viridiplantae</taxon>
        <taxon>Streptophyta</taxon>
        <taxon>Embryophyta</taxon>
        <taxon>Tracheophyta</taxon>
        <taxon>Spermatophyta</taxon>
        <taxon>Magnoliopsida</taxon>
        <taxon>eudicotyledons</taxon>
        <taxon>Gunneridae</taxon>
        <taxon>Pentapetalae</taxon>
        <taxon>asterids</taxon>
        <taxon>campanulids</taxon>
        <taxon>Aquifoliales</taxon>
        <taxon>Aquifoliaceae</taxon>
        <taxon>Ilex</taxon>
    </lineage>
</organism>
<dbReference type="Proteomes" id="UP001642360">
    <property type="component" value="Unassembled WGS sequence"/>
</dbReference>
<comment type="caution">
    <text evidence="1">The sequence shown here is derived from an EMBL/GenBank/DDBJ whole genome shotgun (WGS) entry which is preliminary data.</text>
</comment>
<evidence type="ECO:0000313" key="2">
    <source>
        <dbReference type="Proteomes" id="UP001642360"/>
    </source>
</evidence>
<proteinExistence type="predicted"/>
<reference evidence="1 2" key="1">
    <citation type="submission" date="2024-02" db="EMBL/GenBank/DDBJ databases">
        <authorList>
            <person name="Vignale AGUSTIN F."/>
            <person name="Sosa J E."/>
            <person name="Modenutti C."/>
        </authorList>
    </citation>
    <scope>NUCLEOTIDE SEQUENCE [LARGE SCALE GENOMIC DNA]</scope>
</reference>